<dbReference type="GO" id="GO:0045296">
    <property type="term" value="F:cadherin binding"/>
    <property type="evidence" value="ECO:0007669"/>
    <property type="project" value="TreeGrafter"/>
</dbReference>
<dbReference type="PANTHER" id="PTHR24027">
    <property type="entry name" value="CADHERIN-23"/>
    <property type="match status" value="1"/>
</dbReference>
<feature type="domain" description="Cadherin" evidence="6">
    <location>
        <begin position="4057"/>
        <end position="4160"/>
    </location>
</feature>
<gene>
    <name evidence="7" type="ORF">EGW08_009685</name>
</gene>
<feature type="domain" description="Cadherin" evidence="6">
    <location>
        <begin position="124"/>
        <end position="252"/>
    </location>
</feature>
<dbReference type="OrthoDB" id="10029135at2759"/>
<comment type="caution">
    <text evidence="7">The sequence shown here is derived from an EMBL/GenBank/DDBJ whole genome shotgun (WGS) entry which is preliminary data.</text>
</comment>
<feature type="domain" description="Cadherin" evidence="6">
    <location>
        <begin position="4573"/>
        <end position="4675"/>
    </location>
</feature>
<organism evidence="7 8">
    <name type="scientific">Elysia chlorotica</name>
    <name type="common">Eastern emerald elysia</name>
    <name type="synonym">Sea slug</name>
    <dbReference type="NCBI Taxonomy" id="188477"/>
    <lineage>
        <taxon>Eukaryota</taxon>
        <taxon>Metazoa</taxon>
        <taxon>Spiralia</taxon>
        <taxon>Lophotrochozoa</taxon>
        <taxon>Mollusca</taxon>
        <taxon>Gastropoda</taxon>
        <taxon>Heterobranchia</taxon>
        <taxon>Euthyneura</taxon>
        <taxon>Panpulmonata</taxon>
        <taxon>Sacoglossa</taxon>
        <taxon>Placobranchoidea</taxon>
        <taxon>Plakobranchidae</taxon>
        <taxon>Elysia</taxon>
    </lineage>
</organism>
<feature type="domain" description="Cadherin" evidence="6">
    <location>
        <begin position="1303"/>
        <end position="1414"/>
    </location>
</feature>
<feature type="domain" description="Cadherin" evidence="6">
    <location>
        <begin position="2488"/>
        <end position="2584"/>
    </location>
</feature>
<dbReference type="PRINTS" id="PR00205">
    <property type="entry name" value="CADHERIN"/>
</dbReference>
<feature type="domain" description="Cadherin" evidence="6">
    <location>
        <begin position="2268"/>
        <end position="2369"/>
    </location>
</feature>
<dbReference type="SUPFAM" id="SSF49313">
    <property type="entry name" value="Cadherin-like"/>
    <property type="match status" value="47"/>
</dbReference>
<feature type="domain" description="Cadherin" evidence="6">
    <location>
        <begin position="1728"/>
        <end position="1829"/>
    </location>
</feature>
<name>A0A433TLX4_ELYCH</name>
<dbReference type="SMART" id="SM00112">
    <property type="entry name" value="CA"/>
    <property type="match status" value="44"/>
</dbReference>
<feature type="domain" description="Cadherin" evidence="6">
    <location>
        <begin position="773"/>
        <end position="880"/>
    </location>
</feature>
<feature type="domain" description="Cadherin" evidence="6">
    <location>
        <begin position="1942"/>
        <end position="2044"/>
    </location>
</feature>
<evidence type="ECO:0000256" key="5">
    <source>
        <dbReference type="PROSITE-ProRule" id="PRU00043"/>
    </source>
</evidence>
<feature type="domain" description="Cadherin" evidence="6">
    <location>
        <begin position="3217"/>
        <end position="3316"/>
    </location>
</feature>
<dbReference type="PANTHER" id="PTHR24027:SF438">
    <property type="entry name" value="CADHERIN 23"/>
    <property type="match status" value="1"/>
</dbReference>
<dbReference type="Proteomes" id="UP000271974">
    <property type="component" value="Unassembled WGS sequence"/>
</dbReference>
<feature type="domain" description="Cadherin" evidence="6">
    <location>
        <begin position="3634"/>
        <end position="3735"/>
    </location>
</feature>
<feature type="domain" description="Cadherin" evidence="6">
    <location>
        <begin position="3842"/>
        <end position="3948"/>
    </location>
</feature>
<keyword evidence="3 5" id="KW-0106">Calcium</keyword>
<protein>
    <recommendedName>
        <fullName evidence="6">Cadherin domain-containing protein</fullName>
    </recommendedName>
</protein>
<feature type="domain" description="Cadherin" evidence="6">
    <location>
        <begin position="3424"/>
        <end position="3550"/>
    </location>
</feature>
<feature type="domain" description="Cadherin" evidence="6">
    <location>
        <begin position="450"/>
        <end position="553"/>
    </location>
</feature>
<feature type="domain" description="Cadherin" evidence="6">
    <location>
        <begin position="4161"/>
        <end position="4261"/>
    </location>
</feature>
<dbReference type="InterPro" id="IPR039808">
    <property type="entry name" value="Cadherin"/>
</dbReference>
<feature type="domain" description="Cadherin" evidence="6">
    <location>
        <begin position="358"/>
        <end position="449"/>
    </location>
</feature>
<feature type="domain" description="Cadherin" evidence="6">
    <location>
        <begin position="1627"/>
        <end position="1727"/>
    </location>
</feature>
<evidence type="ECO:0000259" key="6">
    <source>
        <dbReference type="PROSITE" id="PS50268"/>
    </source>
</evidence>
<evidence type="ECO:0000256" key="3">
    <source>
        <dbReference type="ARBA" id="ARBA00022837"/>
    </source>
</evidence>
<evidence type="ECO:0000313" key="7">
    <source>
        <dbReference type="EMBL" id="RUS82555.1"/>
    </source>
</evidence>
<feature type="domain" description="Cadherin" evidence="6">
    <location>
        <begin position="5413"/>
        <end position="5527"/>
    </location>
</feature>
<feature type="domain" description="Cadherin" evidence="6">
    <location>
        <begin position="881"/>
        <end position="988"/>
    </location>
</feature>
<keyword evidence="4" id="KW-0472">Membrane</keyword>
<dbReference type="PROSITE" id="PS50268">
    <property type="entry name" value="CADHERIN_2"/>
    <property type="match status" value="49"/>
</dbReference>
<dbReference type="GO" id="GO:0008013">
    <property type="term" value="F:beta-catenin binding"/>
    <property type="evidence" value="ECO:0007669"/>
    <property type="project" value="TreeGrafter"/>
</dbReference>
<comment type="subcellular location">
    <subcellularLocation>
        <location evidence="1">Membrane</location>
    </subcellularLocation>
</comment>
<evidence type="ECO:0000256" key="1">
    <source>
        <dbReference type="ARBA" id="ARBA00004370"/>
    </source>
</evidence>
<feature type="domain" description="Cadherin" evidence="6">
    <location>
        <begin position="4489"/>
        <end position="4572"/>
    </location>
</feature>
<feature type="domain" description="Cadherin" evidence="6">
    <location>
        <begin position="3737"/>
        <end position="3841"/>
    </location>
</feature>
<feature type="domain" description="Cadherin" evidence="6">
    <location>
        <begin position="1528"/>
        <end position="1631"/>
    </location>
</feature>
<proteinExistence type="predicted"/>
<feature type="domain" description="Cadherin" evidence="6">
    <location>
        <begin position="233"/>
        <end position="340"/>
    </location>
</feature>
<dbReference type="InterPro" id="IPR002126">
    <property type="entry name" value="Cadherin-like_dom"/>
</dbReference>
<feature type="domain" description="Cadherin" evidence="6">
    <location>
        <begin position="2808"/>
        <end position="2904"/>
    </location>
</feature>
<feature type="domain" description="Cadherin" evidence="6">
    <location>
        <begin position="4348"/>
        <end position="4467"/>
    </location>
</feature>
<feature type="domain" description="Cadherin" evidence="6">
    <location>
        <begin position="566"/>
        <end position="660"/>
    </location>
</feature>
<keyword evidence="2" id="KW-0677">Repeat</keyword>
<feature type="domain" description="Cadherin" evidence="6">
    <location>
        <begin position="3003"/>
        <end position="3111"/>
    </location>
</feature>
<dbReference type="EMBL" id="RQTK01000281">
    <property type="protein sequence ID" value="RUS82555.1"/>
    <property type="molecule type" value="Genomic_DNA"/>
</dbReference>
<feature type="domain" description="Cadherin" evidence="6">
    <location>
        <begin position="2370"/>
        <end position="2476"/>
    </location>
</feature>
<evidence type="ECO:0000256" key="4">
    <source>
        <dbReference type="ARBA" id="ARBA00023136"/>
    </source>
</evidence>
<feature type="domain" description="Cadherin" evidence="6">
    <location>
        <begin position="5096"/>
        <end position="5200"/>
    </location>
</feature>
<dbReference type="CDD" id="cd11304">
    <property type="entry name" value="Cadherin_repeat"/>
    <property type="match status" value="45"/>
</dbReference>
<evidence type="ECO:0000256" key="2">
    <source>
        <dbReference type="ARBA" id="ARBA00022737"/>
    </source>
</evidence>
<feature type="domain" description="Cadherin" evidence="6">
    <location>
        <begin position="1095"/>
        <end position="1196"/>
    </location>
</feature>
<feature type="domain" description="Cadherin" evidence="6">
    <location>
        <begin position="3949"/>
        <end position="4056"/>
    </location>
</feature>
<dbReference type="InterPro" id="IPR015919">
    <property type="entry name" value="Cadherin-like_sf"/>
</dbReference>
<keyword evidence="8" id="KW-1185">Reference proteome</keyword>
<feature type="domain" description="Cadherin" evidence="6">
    <location>
        <begin position="15"/>
        <end position="123"/>
    </location>
</feature>
<feature type="domain" description="Cadherin" evidence="6">
    <location>
        <begin position="1197"/>
        <end position="1302"/>
    </location>
</feature>
<feature type="domain" description="Cadherin" evidence="6">
    <location>
        <begin position="3112"/>
        <end position="3215"/>
    </location>
</feature>
<feature type="domain" description="Cadherin" evidence="6">
    <location>
        <begin position="2155"/>
        <end position="2258"/>
    </location>
</feature>
<dbReference type="Gene3D" id="2.60.40.60">
    <property type="entry name" value="Cadherins"/>
    <property type="match status" value="49"/>
</dbReference>
<dbReference type="GO" id="GO:0007156">
    <property type="term" value="P:homophilic cell adhesion via plasma membrane adhesion molecules"/>
    <property type="evidence" value="ECO:0007669"/>
    <property type="project" value="InterPro"/>
</dbReference>
<evidence type="ECO:0000313" key="8">
    <source>
        <dbReference type="Proteomes" id="UP000271974"/>
    </source>
</evidence>
<accession>A0A433TLX4</accession>
<reference evidence="7 8" key="1">
    <citation type="submission" date="2019-01" db="EMBL/GenBank/DDBJ databases">
        <title>A draft genome assembly of the solar-powered sea slug Elysia chlorotica.</title>
        <authorList>
            <person name="Cai H."/>
            <person name="Li Q."/>
            <person name="Fang X."/>
            <person name="Li J."/>
            <person name="Curtis N.E."/>
            <person name="Altenburger A."/>
            <person name="Shibata T."/>
            <person name="Feng M."/>
            <person name="Maeda T."/>
            <person name="Schwartz J.A."/>
            <person name="Shigenobu S."/>
            <person name="Lundholm N."/>
            <person name="Nishiyama T."/>
            <person name="Yang H."/>
            <person name="Hasebe M."/>
            <person name="Li S."/>
            <person name="Pierce S.K."/>
            <person name="Wang J."/>
        </authorList>
    </citation>
    <scope>NUCLEOTIDE SEQUENCE [LARGE SCALE GENOMIC DNA]</scope>
    <source>
        <strain evidence="7">EC2010</strain>
        <tissue evidence="7">Whole organism of an adult</tissue>
    </source>
</reference>
<feature type="domain" description="Cadherin" evidence="6">
    <location>
        <begin position="5311"/>
        <end position="5412"/>
    </location>
</feature>
<feature type="domain" description="Cadherin" evidence="6">
    <location>
        <begin position="1416"/>
        <end position="1522"/>
    </location>
</feature>
<feature type="domain" description="Cadherin" evidence="6">
    <location>
        <begin position="5528"/>
        <end position="5611"/>
    </location>
</feature>
<feature type="domain" description="Cadherin" evidence="6">
    <location>
        <begin position="2900"/>
        <end position="3008"/>
    </location>
</feature>
<feature type="domain" description="Cadherin" evidence="6">
    <location>
        <begin position="1006"/>
        <end position="1094"/>
    </location>
</feature>
<dbReference type="STRING" id="188477.A0A433TLX4"/>
<dbReference type="Pfam" id="PF00028">
    <property type="entry name" value="Cadherin"/>
    <property type="match status" value="21"/>
</dbReference>
<feature type="domain" description="Cadherin" evidence="6">
    <location>
        <begin position="3317"/>
        <end position="3423"/>
    </location>
</feature>
<sequence length="5639" mass="618077">MTIRVNRNPNAPVFNPATYVQDTTEIVDYGTVMFTLAAADVDGQAVTYTITNSNPTICGSYFNLHPDTGVLSTAGDLVNLAPKSITQCNFQFAASDKGSPSRSATNTASGLVRIGRNDFSPNFPNQNYIIRIPETTGVNDIVFNANASDGDANEPNFGDFDYIAIGDSPALNFFQVNSADGTIRLISNLVSNNVASYQVRIVARDFGRPRLSGTTLVTINIDRNFADPVIFPIQNPAVIEVFEDDPITSPIFEFSAQDSDRPGPQSAVVWNIDFTLASDSRFFSINQQGNVFIINPLYYDETDKSSYTFTVTATNTDGSGRFDSVNCRVDVKRNLFTPTFTQGLYTVSPALSYEARQGSSVTNSLVVSDNDAETRYKVQRISIVPDSLYSSLFAINPVSGQITLATSLQGRSEDQFEIRVQAEDGGTPPRIGYTTVQIPVNLNQQRPRFTAGNQTIFLFENQLGGEIGRVLATDDDAFEPYNKLEFEQLTSTRFYSTDSDGKIYLIRSLTETGSPDSLVLQIRVCDLAPQSLCADADAFVTINVLRNNHYPYFLPNPMYPYRASRDSLSPGDLVIEARANDNDDANTLFGQFAFELIGDDGDQNRFDIDARSGDITVSNRPSQGESSPYQLRIRVCDGGNLCNDTVAIVTVTTNQFSPVMSLPSYSETVFETQPYGDVIIPVTASDADISAPNNVVEFELLDGSAIDASLSCFDINPDTGAIFAKLSLLDAPCDSSIFRFNVQAKDKGVPSRQSQPSSVTINVIRNTAPPEWDQGQYTFNIDSNHALNTVVGSARATDRDSPNTPFGTLTYTEKAASSPLTFGIERVSNNDINVLLRRPLDGNAVVYRLYVLVEDGGVPRRSQLTVITINVNRNLNRPRFTQFDYTFETFENDPVGTAVGTPLLGADDDVQSPWKDYAFRLVTASRFFSLDTTGQLNTVRSLDGTGSGPTSTYTLQAQIYDLGNPSLVGDRQASILVRVYHNVECPTFGNNLPATVNIRQTDVGVIFTAQATDTDTQSRYSQVTYELAGVNPDVTRFFSFDRTTGQVSVVPGAMATDQATSYSMVINAWDGFCSVRTQGQLTINVERNLFPPEWTDASTDVTLLETRETGSAFFNLRLFAVDSDANDEISFAFAPTSANTNLFILGTEARLYLGETLLGRNDDPYALQFIATDKGGLTSGIFTVNVIVIRNRAPAISIPSSSYTINSNVPTTTVIASCQGSDPDTQVPFSQFGFYVIGRGDAADMFAVNENTCEVTATSELQTDTATSYTVELQVRDRGTPPLTAATSFTIDVERNLFSPVFQPLNYTETIIETHPQGQIFLTVTARDADVLAPYNTVRYRIVSSNQDVLNYFDVDPISGGIFCKLWQVNYPDNQPNNPFTFEVQATDSGPIPKTSAVNARVTVNVIRNTAPFFSNTNAYSTTISENHGEGSSVYAVTFGDNDRTNPFGELSLSIRGDGNAPTFFSIDNIGVIRLRNGVDLPGSTETRFTVRVQVEDGGIPPLSSEAFVTVNIQRNFFAPVLPSVSESIPYNSYRGRLITTLQGTDADGSGPEGTLTYSILSQDTPGGITYFYLNPITGALTLTDNTDLKNIDQFIIRVRATDAGVPPRFADATVTVTILKETSNLTIPNYNFNVDENQQVQYLINTLVASPSDGVQYITIGYQPGTDFFAVDSSTGRLTIKNSLLGERLDKYTLVVRAVRDSGLTSQSAESTVTITVNRNLNGPIFNDSNYEETIQDTTGVGSFILGIFAEDQDGDAIEYSFVANSGDFSPFFLHPRSGAISLIRSLLGTTTPNFQFRVQAQDNRNPQRTATSNVRINIVGDAFPPTFTRLVYPASFSESSSLGEGITVTANDQDLRGVLVFEVTGVSTGPAYFGLGQVTQQPNNQATAGIVITDVDNLRADDLLTYTLRVITYDSRYPQAQATATVSITMNRNPSNPAFMLPNYSTIVKETIPEGTIIFSNINATDADGDMLRYSIIGNSLALEYYVIHPDTAVIRLRKSLQLGSQNSDIIQLQVSDQRNPVRVGTTQARVTIIRDNFRPQFTNIDAQQSLSFNQAAPSNNFFTIRGADQDLRGNLVYTLVRGYSNFFGLVNVGSGAQAVGQVNLLRPLTEDPLRLESYSLVFRVYDSEFPDSFDEKTLTVVTNRNPSPPVCTRSTITRQIDVNSKLNEVLDTVAATDADGDTIRYTFDPNTDLIDQQVFYVDPNSGQIRLIELLSTVGVNAFTFTVIANDQGFPTQRTCPVAVQFTVATDEAPYFRPLNYTWPGLRENAFTGQSTFVVNGFDDDLQGNLQYRVVGRYSEPYYFGVRRTNPSSPSSSGTLFLQNDLLLDNEDIYYINVIVYDDARPQLSATTTVTASILRNPSGPIFTLGNYAESFHELEPVGYIPVTVSATDTDGDAITYSFVTANVDTSALEYFAIQPFTGEITVKKSVAEDLTRPSNYRLRVRAVDNRQPQRSAEASVILTVTRNGNSPIFINTPYLLINPPLSENIVPGPSVLYNTIEARDTDNRLPLVYEVVTNTSGAYFFGIDRNTAALTLRNSLLFGGSTDYTLYVRAYDPEYPQDYAEESVLIRVARNEFSPVFSLPSYTVLINETEPVGTNIFTVQATDQNQGDVVTFSALGLPNTLSLFELFSSGRIIVKSSLLGLPQNTYQMIVEAKDDGIPARSAQATVTINIIQYPGRPQILTQPCQQTFNENQAVGQFGTRITVQDNPAGTLVFEEIGQYPAPSFFDIDGNGIIYLTRNVRNSTFRGNTLLYSVRVYDSLRPNRVSEVTCTFTVLRNENSPVWDLQDFGSSIRDSHPVLGDVTQVTASDTDPLDFIQYSLESETAQRNLVSGPSEYFLIDANTGVIKLGKSVKGSGIDSFTLTVKACDSGFPQQCITKSGIIRVDYTGVSPVFSLPSYTQQIEETAQPGDFVLRLRATDSDISPSSYLVYEFVSPPPAYFLLDQRSGNLTVAKSVFYDISPSYGFPVIAYDVSDPDRKARADVTIVVNRNPAGPVCTFNPYSLSFLEYQPVPSIVGRLDATDQNGDEIEFTLTSVNPAPRNLSDPDFYIDFRTGDIWLFNSLEGVSVNPVTYQLNVRVVDQRVTMAKPDNCAVIITVNPDSPPFFIQNNPDRTISEFAGLGEVTTVVADDADRQGMMVYNLNGVYPADQFFNVNAVTGSITLIRSLTQDGNALGSFTLTIEAFDSARPKRVATQNVVIQVNRNANGPVFTPSATYQRSVSETIQLASSVIQVTATDSDNEPVRYNITSASGNGLDVFFLDGDTIKTKADLRQAADFYQLTLQASDPRGRTATATVNININRVNADRPPQFSQNTYTANINRYATPSSTVLQTFASDPDIPNQQSRIKYEISSTPGYSYFRMDRDSGAIILDQSLTLNVNEAAFYTFQLTAFDEQNPDLQATAYAVIFVDFNPNGPIFTEITYQRTISEYLGLGNSVLDVNATDADGDIVRYFMDPTSNNGRIASEYFSIDPNDGTIYVIGTLTSAPLDRFVFAVFAYDNRTPMKTGRVLVTIDITRDRFSPSCSQGVGRNVNEDAAVNATTPLFQFQASDADNTGRPFVFGPTGNRLSRAYFRVASDGSVYVNLPLTISTATTFELEASVYQEGFPLNVGTCFATLTIVRNLNTPQFTIPSVVKEIWEYSPIGFEVEDLEATDLDGDRLRYFISGDTIDNEYFVVDGVTGRLTLRKQLSGNQIVGSYSFDVQATDDRSPPRTGSIPVTVNVRRDIRPQFVSPTPTTITVDEDDRPGLTLLPASARDQDLIGEIRYGSTGQSGAQAFFEIDSITGDIRLIRDLKEDYATLTYQLVIYAYDSGLPQVRSLPWTVTISVNRNQFPPVFERNPYSFSIDIDTVGGSLGYLIGRVNATDRDGDIPYYTMSALDNSASYIFLDRESGNLYLIGSLLNLPASQQRFSFSVIASDRFVDPKTDTAQVIVNVQRDQFPPTFNIADYSVTIVETRPVNDFVDLNPPIQAQDNDLKGAMNYIVTGTYPGNNFFDVGLTDGRLRIIRDLRTDTIARPEYYLKVEAFDSALPSAKATASVTVTVLRNINGPNFAPSPVLVTVDETHPIQRMVTNITATDSDGDNIEYRLFGDRNSGDGLSFFYVEPSTGEMYIKQSLTQARANSYTMIVQATDSGNPPKSSNVDVIVTITRVARPSFQQATFSTSVSENLPVSDFVFDLVAVKPGATIRYEATGEGLAPYFFAIDANTGRVTLKNSLRNFTDMSHSLTVRAYDTAFPDFPSSARLNIQVRRNENEPAFGQSLYTATVTVDTPRFSELVTVNAVDARDGDIITYSQVQPQLCLDSFRLIATTGQFLLAVEPNSVPVGTYDCIVRATDNGYPAARTAEATVRVTVTTQNAPNFPTPPAVTVDETDQPRQISTLIANKPNPQGDIRYEAVGIYPAQSFFSVDPVTGVVTLTGDLINDPNKLTQYTLRVCAYDTAFPSIRSCVNQVINVNRNQFGPVFVPSNVRIPLDVGTNPTDWSRILEVSDRDSSALTCSIISDAKAQTFFAVDPDTCVLSLRRSLTEDPDNTTLYRVTVEATDNGSPQPRTGRTLVEVLVQRDIFAPDITNLPASISISENTPQGDSLFRGLARDADQAGNMICESVANYPASIYFRVDPNTCEVFLQNSIRSDGASSYSIPIQVYDSAWPNNRRTKILTILANRNENGPVFTSSNTNTITDQFPPGDVVLTLAARDDDGDTVSFSKVDTSDPQGKPFVVDASSGRIYLVTPLSGNAVYSFGVRVSDNRSPPKTADATVRITVTDATFSPSWVGDPYSGSIDINSQVNAGFNAGVQATKQGSSRILYRISGSAPRSAENFFRINENDGSFILTNSLLSSPEMQSRSSVVLFIEAYDENAPSDIISSWVTVTFNRNLNAPEFRPNVYSAQIADYDPPGKSVTTVTAIDNDSLPPENTVQYRLDSGRADADWFTIDSNTGRISVAKRVSEDAGRSARYELYVIASDPSLSPRSTTATVIVNVERNEAPRFRQASYTGTASDTLDIFSTILVASATDANPSTSENGKLDFFIDDATAQSVFFISGTGEISPRRQLDRLSQTQYQFPVRVTDRGIPSLSATATVTINIRTSPGLAFIPDSVTYEKPENNPVPELLESTQATDGATGNQILYELQGDGFGDRAFSINPLTGEIFQNISFTQDTERSLRYVLRKRAYRATDPSVQAYRTITINVDRNPTNPSFVLKDYVFDVPESQVLGKTFASINATDPDTGEAGELTYTILRTGNSPLTAYEFFYVSPISGEMSVSRSLLLDRSVASYEFPVQVQDSGSPRKSDTGRVIVRVSRNNNGPIFNPTEYYRTIPEDTLVNTPIIDLNATDADNHPVTYTLLRTDTSSLFFEINNITGEITLSAPVLRAPTSLFTLTVTASDNQQSPRTAQAIVRVNVTRNPNGPVFNRGSYAEAISEYTSLNSEILRAEATDKDGSGTDSGRISYSIISQTALEPPGSFSNNFFGIGASNGDLYLARDLTNTNSADKYQLVIQAQDNAVQPKSATVTATITIQRNLYNPKFNPSMYTALINEDYDINAAVLKVTATDDDVNVPLNLNTPNAQIQYSLNGPGSEFFGITDDGTVYKRLPTVRSSDAGETRTYTFSVSRSVPLDIDLLLQSDLELKFARMVQLPL</sequence>
<feature type="domain" description="Cadherin" evidence="6">
    <location>
        <begin position="1830"/>
        <end position="1941"/>
    </location>
</feature>
<feature type="domain" description="Cadherin" evidence="6">
    <location>
        <begin position="4992"/>
        <end position="5099"/>
    </location>
</feature>
<feature type="domain" description="Cadherin" evidence="6">
    <location>
        <begin position="4675"/>
        <end position="4781"/>
    </location>
</feature>
<dbReference type="GO" id="GO:0016477">
    <property type="term" value="P:cell migration"/>
    <property type="evidence" value="ECO:0007669"/>
    <property type="project" value="TreeGrafter"/>
</dbReference>
<feature type="domain" description="Cadherin" evidence="6">
    <location>
        <begin position="2585"/>
        <end position="2686"/>
    </location>
</feature>
<feature type="domain" description="Cadherin" evidence="6">
    <location>
        <begin position="661"/>
        <end position="772"/>
    </location>
</feature>
<feature type="domain" description="Cadherin" evidence="6">
    <location>
        <begin position="4776"/>
        <end position="4884"/>
    </location>
</feature>
<feature type="domain" description="Cadherin" evidence="6">
    <location>
        <begin position="5201"/>
        <end position="5310"/>
    </location>
</feature>
<feature type="domain" description="Cadherin" evidence="6">
    <location>
        <begin position="4885"/>
        <end position="4991"/>
    </location>
</feature>
<dbReference type="GO" id="GO:0016342">
    <property type="term" value="C:catenin complex"/>
    <property type="evidence" value="ECO:0007669"/>
    <property type="project" value="TreeGrafter"/>
</dbReference>
<dbReference type="GO" id="GO:0005509">
    <property type="term" value="F:calcium ion binding"/>
    <property type="evidence" value="ECO:0007669"/>
    <property type="project" value="UniProtKB-UniRule"/>
</dbReference>